<dbReference type="PANTHER" id="PTHR11236:SF9">
    <property type="entry name" value="ANTHRANILATE SYNTHASE COMPONENT 1"/>
    <property type="match status" value="1"/>
</dbReference>
<dbReference type="EC" id="4.1.3.27" evidence="4"/>
<dbReference type="Gene3D" id="3.40.50.880">
    <property type="match status" value="1"/>
</dbReference>
<sequence>MPQLETSRPRTGRAAPSGRWTTPVGVEVVRISEALGSAATLRTALEDTLDERRGMLLFRGPDRIIGYCDPPVEITASGREIRATALNARGRVLLPALLALFSRAVGPGGRVEAGGDSLRVTGGVPDGTFAEEDRTRQVGVFAVVRSVVEGLALPDDPLLGLYGAFGYDLIFQVDPVGLTQDRRPGDRDMVLHLPDTVYELDLKADEAVRHDYEFRVGATRTDGLDRATPARPFTAARQAPERDHAPGEYARVVELARPLFRSGDLFEVVPSQSFHRVVTRPPSRLFRTLRERNPAPHSLLMNLAEDEYLVGASPEMFVRVTPRAEAGALVETSPISGTIARGRDALEDAERIRTLLNSAKDEHELTMCTDVDRNDKSRVCLPGTVQVTARRRIEKYSTLIHTVDRVEGVLRPDRDALDAFLAHLWAVTVTGAPKLSAIEFIERHERSPRRWYGGAVGRIGFDGGLDTVLTLRTIHLHDGVATVRAGATLLHDSSPEDEELETELKAKALLGVLDEPVRPLRAASVVSEGPGAGRRVLLVDHRDSFVHCLAGYLRETGADVGTYRSGTHLPLLAEQRPDLVVLSPGPGTPADFGTAATLAEAERLGIPVFGVCLGLQGIVEYLGGTLGVLPEPVHGKPSRVRRTEADSLLLEGLPKSFTVGRYHSLYADPAMLPDSLRVTAATEDGMVAMAVEAPAHRFAAVQFHPESIMTYAGHTGRLVVHNAVAHLTRTPVGAVR</sequence>
<dbReference type="InterPro" id="IPR006221">
    <property type="entry name" value="TrpG/PapA_dom"/>
</dbReference>
<keyword evidence="1" id="KW-0315">Glutamine amidotransferase</keyword>
<dbReference type="CDD" id="cd01743">
    <property type="entry name" value="GATase1_Anthranilate_Synthase"/>
    <property type="match status" value="1"/>
</dbReference>
<evidence type="ECO:0000259" key="2">
    <source>
        <dbReference type="Pfam" id="PF00117"/>
    </source>
</evidence>
<dbReference type="PRINTS" id="PR00096">
    <property type="entry name" value="GATASE"/>
</dbReference>
<dbReference type="SUPFAM" id="SSF56322">
    <property type="entry name" value="ADC synthase"/>
    <property type="match status" value="1"/>
</dbReference>
<dbReference type="Pfam" id="PF00117">
    <property type="entry name" value="GATase"/>
    <property type="match status" value="1"/>
</dbReference>
<dbReference type="InterPro" id="IPR019999">
    <property type="entry name" value="Anth_synth_I-like"/>
</dbReference>
<keyword evidence="4" id="KW-0456">Lyase</keyword>
<comment type="caution">
    <text evidence="4">The sequence shown here is derived from an EMBL/GenBank/DDBJ whole genome shotgun (WGS) entry which is preliminary data.</text>
</comment>
<evidence type="ECO:0000259" key="3">
    <source>
        <dbReference type="Pfam" id="PF00425"/>
    </source>
</evidence>
<accession>A0ABT7J1L1</accession>
<keyword evidence="5" id="KW-1185">Reference proteome</keyword>
<dbReference type="InterPro" id="IPR029062">
    <property type="entry name" value="Class_I_gatase-like"/>
</dbReference>
<dbReference type="Pfam" id="PF00425">
    <property type="entry name" value="Chorismate_bind"/>
    <property type="match status" value="1"/>
</dbReference>
<protein>
    <submittedName>
        <fullName evidence="4">Anthranilate synthase component I</fullName>
        <ecNumber evidence="4">4.1.3.27</ecNumber>
    </submittedName>
</protein>
<dbReference type="SUPFAM" id="SSF52317">
    <property type="entry name" value="Class I glutamine amidotransferase-like"/>
    <property type="match status" value="1"/>
</dbReference>
<dbReference type="PANTHER" id="PTHR11236">
    <property type="entry name" value="AMINOBENZOATE/ANTHRANILATE SYNTHASE"/>
    <property type="match status" value="1"/>
</dbReference>
<dbReference type="InterPro" id="IPR005801">
    <property type="entry name" value="ADC_synthase"/>
</dbReference>
<dbReference type="NCBIfam" id="NF010081">
    <property type="entry name" value="PRK13566.1"/>
    <property type="match status" value="1"/>
</dbReference>
<feature type="domain" description="Chorismate-utilising enzyme C-terminal" evidence="3">
    <location>
        <begin position="248"/>
        <end position="505"/>
    </location>
</feature>
<evidence type="ECO:0000256" key="1">
    <source>
        <dbReference type="ARBA" id="ARBA00022962"/>
    </source>
</evidence>
<dbReference type="InterPro" id="IPR015890">
    <property type="entry name" value="Chorismate_C"/>
</dbReference>
<dbReference type="Gene3D" id="3.60.120.10">
    <property type="entry name" value="Anthranilate synthase"/>
    <property type="match status" value="1"/>
</dbReference>
<dbReference type="GO" id="GO:0004049">
    <property type="term" value="F:anthranilate synthase activity"/>
    <property type="evidence" value="ECO:0007669"/>
    <property type="project" value="UniProtKB-EC"/>
</dbReference>
<dbReference type="Proteomes" id="UP001241926">
    <property type="component" value="Unassembled WGS sequence"/>
</dbReference>
<dbReference type="InterPro" id="IPR017926">
    <property type="entry name" value="GATASE"/>
</dbReference>
<dbReference type="NCBIfam" id="TIGR01815">
    <property type="entry name" value="TrpE-clade3"/>
    <property type="match status" value="1"/>
</dbReference>
<evidence type="ECO:0000313" key="5">
    <source>
        <dbReference type="Proteomes" id="UP001241926"/>
    </source>
</evidence>
<evidence type="ECO:0000313" key="4">
    <source>
        <dbReference type="EMBL" id="MDL2078741.1"/>
    </source>
</evidence>
<organism evidence="4 5">
    <name type="scientific">Streptomyces fuscus</name>
    <dbReference type="NCBI Taxonomy" id="3048495"/>
    <lineage>
        <taxon>Bacteria</taxon>
        <taxon>Bacillati</taxon>
        <taxon>Actinomycetota</taxon>
        <taxon>Actinomycetes</taxon>
        <taxon>Kitasatosporales</taxon>
        <taxon>Streptomycetaceae</taxon>
        <taxon>Streptomyces</taxon>
    </lineage>
</organism>
<name>A0ABT7J1L1_9ACTN</name>
<dbReference type="RefSeq" id="WP_285434000.1">
    <property type="nucleotide sequence ID" value="NZ_JASJUS010000018.1"/>
</dbReference>
<dbReference type="InterPro" id="IPR010112">
    <property type="entry name" value="TrpE-G_bact"/>
</dbReference>
<gene>
    <name evidence="4" type="ORF">QNN03_20100</name>
</gene>
<feature type="domain" description="Glutamine amidotransferase" evidence="2">
    <location>
        <begin position="537"/>
        <end position="714"/>
    </location>
</feature>
<dbReference type="PRINTS" id="PR00097">
    <property type="entry name" value="ANTSNTHASEII"/>
</dbReference>
<proteinExistence type="predicted"/>
<dbReference type="EMBL" id="JASJUS010000018">
    <property type="protein sequence ID" value="MDL2078741.1"/>
    <property type="molecule type" value="Genomic_DNA"/>
</dbReference>
<reference evidence="4 5" key="1">
    <citation type="submission" date="2023-05" db="EMBL/GenBank/DDBJ databases">
        <title>Streptomyces fuscus sp. nov., a brown-black pigment producing actinomyces isolated from dry sand of Sea duck farm.</title>
        <authorList>
            <person name="Xie J."/>
            <person name="Shen N."/>
        </authorList>
    </citation>
    <scope>NUCLEOTIDE SEQUENCE [LARGE SCALE GENOMIC DNA]</scope>
    <source>
        <strain evidence="4 5">GXMU-J15</strain>
    </source>
</reference>
<dbReference type="PROSITE" id="PS51273">
    <property type="entry name" value="GATASE_TYPE_1"/>
    <property type="match status" value="1"/>
</dbReference>